<feature type="non-terminal residue" evidence="1">
    <location>
        <position position="1"/>
    </location>
</feature>
<keyword evidence="2" id="KW-1185">Reference proteome</keyword>
<dbReference type="Proteomes" id="UP000579250">
    <property type="component" value="Unassembled WGS sequence"/>
</dbReference>
<organism evidence="1 2">
    <name type="scientific">Actinomadura latina</name>
    <dbReference type="NCBI Taxonomy" id="163603"/>
    <lineage>
        <taxon>Bacteria</taxon>
        <taxon>Bacillati</taxon>
        <taxon>Actinomycetota</taxon>
        <taxon>Actinomycetes</taxon>
        <taxon>Streptosporangiales</taxon>
        <taxon>Thermomonosporaceae</taxon>
        <taxon>Actinomadura</taxon>
    </lineage>
</organism>
<comment type="caution">
    <text evidence="1">The sequence shown here is derived from an EMBL/GenBank/DDBJ whole genome shotgun (WGS) entry which is preliminary data.</text>
</comment>
<gene>
    <name evidence="1" type="ORF">HGB48_20295</name>
</gene>
<evidence type="ECO:0000313" key="1">
    <source>
        <dbReference type="EMBL" id="NKZ06072.1"/>
    </source>
</evidence>
<sequence>QLLYAGRLDGRPVAVMRRGDRLARYTPGRLDVVPAGTGPSAPIALGGGRYLLAPWDARPETLTGERLAASGGVTAPARADTGCGRGPLFHLGSRTVGDLGGPRAAVLTYHSPAWRPRPARPPERLGREGRSTWNRLACALPSPSRPVSDALAFDFWSGRLPHGGGPADWVCTRLGYAAGGSTGQATLLGAQTRPTGACDADRPVSGTWWRAPSDRWYYLAAAGRGLVPHADGVRRSTTRKRLLIATGTPKTPVALTAR</sequence>
<proteinExistence type="predicted"/>
<accession>A0A846Z4B4</accession>
<reference evidence="1 2" key="1">
    <citation type="submission" date="2020-04" db="EMBL/GenBank/DDBJ databases">
        <title>MicrobeNet Type strains.</title>
        <authorList>
            <person name="Nicholson A.C."/>
        </authorList>
    </citation>
    <scope>NUCLEOTIDE SEQUENCE [LARGE SCALE GENOMIC DNA]</scope>
    <source>
        <strain evidence="1 2">ATCC BAA-277</strain>
    </source>
</reference>
<name>A0A846Z4B4_9ACTN</name>
<protein>
    <submittedName>
        <fullName evidence="1">Uncharacterized protein</fullName>
    </submittedName>
</protein>
<dbReference type="AlphaFoldDB" id="A0A846Z4B4"/>
<evidence type="ECO:0000313" key="2">
    <source>
        <dbReference type="Proteomes" id="UP000579250"/>
    </source>
</evidence>
<dbReference type="EMBL" id="JAAXPI010000029">
    <property type="protein sequence ID" value="NKZ06072.1"/>
    <property type="molecule type" value="Genomic_DNA"/>
</dbReference>